<evidence type="ECO:0000313" key="2">
    <source>
        <dbReference type="Proteomes" id="UP000499080"/>
    </source>
</evidence>
<comment type="caution">
    <text evidence="1">The sequence shown here is derived from an EMBL/GenBank/DDBJ whole genome shotgun (WGS) entry which is preliminary data.</text>
</comment>
<sequence>MIGKSVRGIGWLPSSAEISSLTFAGVIAHFHEHPSLRTLSPFPPLLLKVASPEFRRRISSTYLPDTLDRNMENVLYELKTLPDLFNATGSETDFVLFTLSESSDDRLIQSLK</sequence>
<proteinExistence type="predicted"/>
<keyword evidence="2" id="KW-1185">Reference proteome</keyword>
<evidence type="ECO:0000313" key="1">
    <source>
        <dbReference type="EMBL" id="GBM45769.1"/>
    </source>
</evidence>
<accession>A0A4Y2FZC8</accession>
<dbReference type="Proteomes" id="UP000499080">
    <property type="component" value="Unassembled WGS sequence"/>
</dbReference>
<organism evidence="1 2">
    <name type="scientific">Araneus ventricosus</name>
    <name type="common">Orbweaver spider</name>
    <name type="synonym">Epeira ventricosa</name>
    <dbReference type="NCBI Taxonomy" id="182803"/>
    <lineage>
        <taxon>Eukaryota</taxon>
        <taxon>Metazoa</taxon>
        <taxon>Ecdysozoa</taxon>
        <taxon>Arthropoda</taxon>
        <taxon>Chelicerata</taxon>
        <taxon>Arachnida</taxon>
        <taxon>Araneae</taxon>
        <taxon>Araneomorphae</taxon>
        <taxon>Entelegynae</taxon>
        <taxon>Araneoidea</taxon>
        <taxon>Araneidae</taxon>
        <taxon>Araneus</taxon>
    </lineage>
</organism>
<dbReference type="EMBL" id="BGPR01001112">
    <property type="protein sequence ID" value="GBM45769.1"/>
    <property type="molecule type" value="Genomic_DNA"/>
</dbReference>
<dbReference type="AlphaFoldDB" id="A0A4Y2FZC8"/>
<protein>
    <submittedName>
        <fullName evidence="1">Uncharacterized protein</fullName>
    </submittedName>
</protein>
<reference evidence="1 2" key="1">
    <citation type="journal article" date="2019" name="Sci. Rep.">
        <title>Orb-weaving spider Araneus ventricosus genome elucidates the spidroin gene catalogue.</title>
        <authorList>
            <person name="Kono N."/>
            <person name="Nakamura H."/>
            <person name="Ohtoshi R."/>
            <person name="Moran D.A.P."/>
            <person name="Shinohara A."/>
            <person name="Yoshida Y."/>
            <person name="Fujiwara M."/>
            <person name="Mori M."/>
            <person name="Tomita M."/>
            <person name="Arakawa K."/>
        </authorList>
    </citation>
    <scope>NUCLEOTIDE SEQUENCE [LARGE SCALE GENOMIC DNA]</scope>
</reference>
<gene>
    <name evidence="1" type="ORF">AVEN_208088_1</name>
</gene>
<name>A0A4Y2FZC8_ARAVE</name>